<name>A0A9D4K8R5_DREPO</name>
<reference evidence="1" key="2">
    <citation type="submission" date="2020-11" db="EMBL/GenBank/DDBJ databases">
        <authorList>
            <person name="McCartney M.A."/>
            <person name="Auch B."/>
            <person name="Kono T."/>
            <person name="Mallez S."/>
            <person name="Becker A."/>
            <person name="Gohl D.M."/>
            <person name="Silverstein K.A.T."/>
            <person name="Koren S."/>
            <person name="Bechman K.B."/>
            <person name="Herman A."/>
            <person name="Abrahante J.E."/>
            <person name="Garbe J."/>
        </authorList>
    </citation>
    <scope>NUCLEOTIDE SEQUENCE</scope>
    <source>
        <strain evidence="1">Duluth1</strain>
        <tissue evidence="1">Whole animal</tissue>
    </source>
</reference>
<comment type="caution">
    <text evidence="1">The sequence shown here is derived from an EMBL/GenBank/DDBJ whole genome shotgun (WGS) entry which is preliminary data.</text>
</comment>
<sequence length="86" mass="9585">MDQEYSPLNKDQERMTFAFYASTDPNPAFVTDANCTEFGQLTVDLTDSDDDRAFSVTMIFGDTELHAEAVEMAIGMKTKCVLNFLG</sequence>
<proteinExistence type="predicted"/>
<accession>A0A9D4K8R5</accession>
<evidence type="ECO:0000313" key="2">
    <source>
        <dbReference type="Proteomes" id="UP000828390"/>
    </source>
</evidence>
<organism evidence="1 2">
    <name type="scientific">Dreissena polymorpha</name>
    <name type="common">Zebra mussel</name>
    <name type="synonym">Mytilus polymorpha</name>
    <dbReference type="NCBI Taxonomy" id="45954"/>
    <lineage>
        <taxon>Eukaryota</taxon>
        <taxon>Metazoa</taxon>
        <taxon>Spiralia</taxon>
        <taxon>Lophotrochozoa</taxon>
        <taxon>Mollusca</taxon>
        <taxon>Bivalvia</taxon>
        <taxon>Autobranchia</taxon>
        <taxon>Heteroconchia</taxon>
        <taxon>Euheterodonta</taxon>
        <taxon>Imparidentia</taxon>
        <taxon>Neoheterodontei</taxon>
        <taxon>Myida</taxon>
        <taxon>Dreissenoidea</taxon>
        <taxon>Dreissenidae</taxon>
        <taxon>Dreissena</taxon>
    </lineage>
</organism>
<evidence type="ECO:0000313" key="1">
    <source>
        <dbReference type="EMBL" id="KAH3835207.1"/>
    </source>
</evidence>
<dbReference type="Proteomes" id="UP000828390">
    <property type="component" value="Unassembled WGS sequence"/>
</dbReference>
<keyword evidence="2" id="KW-1185">Reference proteome</keyword>
<protein>
    <submittedName>
        <fullName evidence="1">Uncharacterized protein</fullName>
    </submittedName>
</protein>
<reference evidence="1" key="1">
    <citation type="journal article" date="2019" name="bioRxiv">
        <title>The Genome of the Zebra Mussel, Dreissena polymorpha: A Resource for Invasive Species Research.</title>
        <authorList>
            <person name="McCartney M.A."/>
            <person name="Auch B."/>
            <person name="Kono T."/>
            <person name="Mallez S."/>
            <person name="Zhang Y."/>
            <person name="Obille A."/>
            <person name="Becker A."/>
            <person name="Abrahante J.E."/>
            <person name="Garbe J."/>
            <person name="Badalamenti J.P."/>
            <person name="Herman A."/>
            <person name="Mangelson H."/>
            <person name="Liachko I."/>
            <person name="Sullivan S."/>
            <person name="Sone E.D."/>
            <person name="Koren S."/>
            <person name="Silverstein K.A.T."/>
            <person name="Beckman K.B."/>
            <person name="Gohl D.M."/>
        </authorList>
    </citation>
    <scope>NUCLEOTIDE SEQUENCE</scope>
    <source>
        <strain evidence="1">Duluth1</strain>
        <tissue evidence="1">Whole animal</tissue>
    </source>
</reference>
<gene>
    <name evidence="1" type="ORF">DPMN_108555</name>
</gene>
<dbReference type="AlphaFoldDB" id="A0A9D4K8R5"/>
<dbReference type="EMBL" id="JAIWYP010000004">
    <property type="protein sequence ID" value="KAH3835207.1"/>
    <property type="molecule type" value="Genomic_DNA"/>
</dbReference>